<dbReference type="PANTHER" id="PTHR12526">
    <property type="entry name" value="GLYCOSYLTRANSFERASE"/>
    <property type="match status" value="1"/>
</dbReference>
<dbReference type="Gene3D" id="3.40.50.2000">
    <property type="entry name" value="Glycogen Phosphorylase B"/>
    <property type="match status" value="2"/>
</dbReference>
<sequence length="836" mass="86791">MNNDDRSLTLSPDAATLWVHWGRTGGGPRFLADVVDGDLADGTAPATFLSYNPDAEISPRFDALAASVPAFPVPTYNSTVGVILGLPRLLWNSVRLRRWIRDHGVQRVVCVMESVYQSLALPLLIPADVEYVACIHDGSAHPGEGNIVQAVGRRNELRRADRVVTFSQAVTDILADQVTVPISTGSHPPFDLQDAATGPRELPGGAGPSTVPVVGIFGRLQAYKGIDVALEAMRILRGRGAPECELRIIGSGPEERWRDTELGVEAVWDNRWIPEDEVTEVVKGIDIMLLPYTEASQSGPVTLALAHAVPCVATPVGAIPEQVAGFGVVTEDTSPQAVADGIQALLEDPERFRGLSAGAVARFAEQPDWSDLAQLVRTGQVSADDAASAAAAAAEPAASAARRAVTQAKWAGQRVFGLVNTHLPVPAVHKTSGRTRVVLPASHGSFGDEAMGLVAADCLHRRGETVELVVPGDAEPWRGEVPAGVEVIPLSEVTTGPGTTPTAATVAALATGPLIVIGADTLAGDYELALLAMRVRMLNSAAAAGQPAALVNFSLPERIHPDARRILGTLAPEVQVRARDPLSAQRAGEVLGREVGCTPDIAALLAPAGPAESAGSAGSAGPENPDAAGSGEASSGRVALVPNAHLAGMYDVTTDQLVELWRDIAIALDRPVEVVVHDIRESVGDTVQGERIAAALDEAGVDVVLTVPQTAAAAKAALSRASLCVSARMHACVATLSSGVPTVGIGYVGKFSGQFSWYGDLGTVLEYRDGLDAAEVVDAAQQLEATQDGAATVSDTAYAADASDVSDASGGAAAVTAKIRNDYAELGTLPRAVSRA</sequence>
<dbReference type="InterPro" id="IPR007345">
    <property type="entry name" value="Polysacch_pyruvyl_Trfase"/>
</dbReference>
<reference evidence="3" key="1">
    <citation type="journal article" date="2021" name="PeerJ">
        <title>Extensive microbial diversity within the chicken gut microbiome revealed by metagenomics and culture.</title>
        <authorList>
            <person name="Gilroy R."/>
            <person name="Ravi A."/>
            <person name="Getino M."/>
            <person name="Pursley I."/>
            <person name="Horton D.L."/>
            <person name="Alikhan N.F."/>
            <person name="Baker D."/>
            <person name="Gharbi K."/>
            <person name="Hall N."/>
            <person name="Watson M."/>
            <person name="Adriaenssens E.M."/>
            <person name="Foster-Nyarko E."/>
            <person name="Jarju S."/>
            <person name="Secka A."/>
            <person name="Antonio M."/>
            <person name="Oren A."/>
            <person name="Chaudhuri R.R."/>
            <person name="La Ragione R."/>
            <person name="Hildebrand F."/>
            <person name="Pallen M.J."/>
        </authorList>
    </citation>
    <scope>NUCLEOTIDE SEQUENCE</scope>
    <source>
        <strain evidence="3">ChiHjej13B12-4958</strain>
    </source>
</reference>
<dbReference type="AlphaFoldDB" id="A0A9D2TPY3"/>
<evidence type="ECO:0000256" key="1">
    <source>
        <dbReference type="SAM" id="MobiDB-lite"/>
    </source>
</evidence>
<evidence type="ECO:0000313" key="4">
    <source>
        <dbReference type="Proteomes" id="UP000823858"/>
    </source>
</evidence>
<dbReference type="Pfam" id="PF13692">
    <property type="entry name" value="Glyco_trans_1_4"/>
    <property type="match status" value="1"/>
</dbReference>
<gene>
    <name evidence="3" type="ORF">H9751_04550</name>
</gene>
<evidence type="ECO:0000313" key="3">
    <source>
        <dbReference type="EMBL" id="HJC84810.1"/>
    </source>
</evidence>
<reference evidence="3" key="2">
    <citation type="submission" date="2021-04" db="EMBL/GenBank/DDBJ databases">
        <authorList>
            <person name="Gilroy R."/>
        </authorList>
    </citation>
    <scope>NUCLEOTIDE SEQUENCE</scope>
    <source>
        <strain evidence="3">ChiHjej13B12-4958</strain>
    </source>
</reference>
<keyword evidence="3" id="KW-0328">Glycosyltransferase</keyword>
<dbReference type="GO" id="GO:0016757">
    <property type="term" value="F:glycosyltransferase activity"/>
    <property type="evidence" value="ECO:0007669"/>
    <property type="project" value="UniProtKB-KW"/>
</dbReference>
<keyword evidence="3" id="KW-0808">Transferase</keyword>
<comment type="caution">
    <text evidence="3">The sequence shown here is derived from an EMBL/GenBank/DDBJ whole genome shotgun (WGS) entry which is preliminary data.</text>
</comment>
<proteinExistence type="predicted"/>
<feature type="region of interest" description="Disordered" evidence="1">
    <location>
        <begin position="612"/>
        <end position="634"/>
    </location>
</feature>
<name>A0A9D2TPY3_9CORY</name>
<accession>A0A9D2TPY3</accession>
<evidence type="ECO:0000259" key="2">
    <source>
        <dbReference type="Pfam" id="PF04230"/>
    </source>
</evidence>
<organism evidence="3 4">
    <name type="scientific">Candidatus Corynebacterium faecigallinarum</name>
    <dbReference type="NCBI Taxonomy" id="2838528"/>
    <lineage>
        <taxon>Bacteria</taxon>
        <taxon>Bacillati</taxon>
        <taxon>Actinomycetota</taxon>
        <taxon>Actinomycetes</taxon>
        <taxon>Mycobacteriales</taxon>
        <taxon>Corynebacteriaceae</taxon>
        <taxon>Corynebacterium</taxon>
    </lineage>
</organism>
<dbReference type="EC" id="2.4.-.-" evidence="3"/>
<dbReference type="Proteomes" id="UP000823858">
    <property type="component" value="Unassembled WGS sequence"/>
</dbReference>
<protein>
    <submittedName>
        <fullName evidence="3">Glycosyltransferase</fullName>
        <ecNumber evidence="3">2.4.-.-</ecNumber>
    </submittedName>
</protein>
<feature type="domain" description="Polysaccharide pyruvyl transferase" evidence="2">
    <location>
        <begin position="534"/>
        <end position="747"/>
    </location>
</feature>
<dbReference type="EMBL" id="DWVP01000009">
    <property type="protein sequence ID" value="HJC84810.1"/>
    <property type="molecule type" value="Genomic_DNA"/>
</dbReference>
<dbReference type="SUPFAM" id="SSF53756">
    <property type="entry name" value="UDP-Glycosyltransferase/glycogen phosphorylase"/>
    <property type="match status" value="1"/>
</dbReference>
<dbReference type="Pfam" id="PF04230">
    <property type="entry name" value="PS_pyruv_trans"/>
    <property type="match status" value="1"/>
</dbReference>
<feature type="compositionally biased region" description="Low complexity" evidence="1">
    <location>
        <begin position="612"/>
        <end position="623"/>
    </location>
</feature>
<dbReference type="CDD" id="cd03801">
    <property type="entry name" value="GT4_PimA-like"/>
    <property type="match status" value="1"/>
</dbReference>